<reference evidence="1 2" key="1">
    <citation type="submission" date="2018-02" db="EMBL/GenBank/DDBJ databases">
        <title>Comparative genomes isolates from brazilian mangrove.</title>
        <authorList>
            <person name="Araujo J.E."/>
            <person name="Taketani R.G."/>
            <person name="Silva M.C.P."/>
            <person name="Loureco M.V."/>
            <person name="Andreote F.D."/>
        </authorList>
    </citation>
    <scope>NUCLEOTIDE SEQUENCE [LARGE SCALE GENOMIC DNA]</scope>
    <source>
        <strain evidence="1 2">Nap-Phe MGV</strain>
    </source>
</reference>
<dbReference type="EMBL" id="PUHZ01000012">
    <property type="protein sequence ID" value="PQO45927.1"/>
    <property type="molecule type" value="Genomic_DNA"/>
</dbReference>
<evidence type="ECO:0000313" key="2">
    <source>
        <dbReference type="Proteomes" id="UP000237819"/>
    </source>
</evidence>
<gene>
    <name evidence="1" type="ORF">C5Y93_11800</name>
</gene>
<accession>A0A2S8GNC3</accession>
<sequence length="149" mass="16642">MHTESTQPVILRLDFATSDRANGASDCELAEASSLEQFNCVDTDLQPECPARMSESIIQVINQHGDTSRLVVVRVDDPDQPYLVLRQQDWADGIGWYTQRSVEIGSEQLGPLRCTLQACQDCQSGPIQLANRNKKQLSAARRQRLKIVS</sequence>
<evidence type="ECO:0000313" key="1">
    <source>
        <dbReference type="EMBL" id="PQO45927.1"/>
    </source>
</evidence>
<proteinExistence type="predicted"/>
<protein>
    <submittedName>
        <fullName evidence="1">Uncharacterized protein</fullName>
    </submittedName>
</protein>
<comment type="caution">
    <text evidence="1">The sequence shown here is derived from an EMBL/GenBank/DDBJ whole genome shotgun (WGS) entry which is preliminary data.</text>
</comment>
<dbReference type="Proteomes" id="UP000237819">
    <property type="component" value="Unassembled WGS sequence"/>
</dbReference>
<dbReference type="AlphaFoldDB" id="A0A2S8GNC3"/>
<name>A0A2S8GNC3_9BACT</name>
<organism evidence="1 2">
    <name type="scientific">Blastopirellula marina</name>
    <dbReference type="NCBI Taxonomy" id="124"/>
    <lineage>
        <taxon>Bacteria</taxon>
        <taxon>Pseudomonadati</taxon>
        <taxon>Planctomycetota</taxon>
        <taxon>Planctomycetia</taxon>
        <taxon>Pirellulales</taxon>
        <taxon>Pirellulaceae</taxon>
        <taxon>Blastopirellula</taxon>
    </lineage>
</organism>